<keyword evidence="1" id="KW-0175">Coiled coil</keyword>
<feature type="region of interest" description="Disordered" evidence="2">
    <location>
        <begin position="127"/>
        <end position="200"/>
    </location>
</feature>
<dbReference type="Proteomes" id="UP000011086">
    <property type="component" value="Unassembled WGS sequence"/>
</dbReference>
<dbReference type="PANTHER" id="PTHR12943:SF27">
    <property type="entry name" value="HOMOCYSTEINE-INDUCED ENDOPLASMIC RETICULUM PROTEIN, ISOFORM A"/>
    <property type="match status" value="1"/>
</dbReference>
<feature type="compositionally biased region" description="Basic and acidic residues" evidence="2">
    <location>
        <begin position="528"/>
        <end position="537"/>
    </location>
</feature>
<keyword evidence="3" id="KW-0472">Membrane</keyword>
<feature type="region of interest" description="Disordered" evidence="2">
    <location>
        <begin position="661"/>
        <end position="759"/>
    </location>
</feature>
<feature type="compositionally biased region" description="Polar residues" evidence="2">
    <location>
        <begin position="747"/>
        <end position="759"/>
    </location>
</feature>
<feature type="compositionally biased region" description="Polar residues" evidence="2">
    <location>
        <begin position="177"/>
        <end position="196"/>
    </location>
</feature>
<dbReference type="PANTHER" id="PTHR12943">
    <property type="entry name" value="HOMOCYSTEINE-RESPONSIVE ENDOPLASMIC RETICULUM-RESIDENT UNIQUITIN-LIKE DOMAIN HERPUD PROTEIN FAMILY MEMBER"/>
    <property type="match status" value="1"/>
</dbReference>
<feature type="region of interest" description="Disordered" evidence="2">
    <location>
        <begin position="248"/>
        <end position="268"/>
    </location>
</feature>
<gene>
    <name evidence="4" type="ORF">OOU_Y34scaffold00283g70</name>
</gene>
<feature type="compositionally biased region" description="Polar residues" evidence="2">
    <location>
        <begin position="134"/>
        <end position="170"/>
    </location>
</feature>
<reference evidence="4" key="1">
    <citation type="journal article" date="2012" name="PLoS Genet.">
        <title>Comparative analysis of the genomes of two field isolates of the rice blast fungus Magnaporthe oryzae.</title>
        <authorList>
            <person name="Xue M."/>
            <person name="Yang J."/>
            <person name="Li Z."/>
            <person name="Hu S."/>
            <person name="Yao N."/>
            <person name="Dean R.A."/>
            <person name="Zhao W."/>
            <person name="Shen M."/>
            <person name="Zhang H."/>
            <person name="Li C."/>
            <person name="Liu L."/>
            <person name="Cao L."/>
            <person name="Xu X."/>
            <person name="Xing Y."/>
            <person name="Hsiang T."/>
            <person name="Zhang Z."/>
            <person name="Xu J.R."/>
            <person name="Peng Y.L."/>
        </authorList>
    </citation>
    <scope>NUCLEOTIDE SEQUENCE</scope>
    <source>
        <strain evidence="4">Y34</strain>
    </source>
</reference>
<evidence type="ECO:0008006" key="5">
    <source>
        <dbReference type="Google" id="ProtNLM"/>
    </source>
</evidence>
<feature type="compositionally biased region" description="Low complexity" evidence="2">
    <location>
        <begin position="495"/>
        <end position="514"/>
    </location>
</feature>
<name>A0AA97P3F2_PYRO3</name>
<dbReference type="EMBL" id="JH793350">
    <property type="protein sequence ID" value="ELQ41376.1"/>
    <property type="molecule type" value="Genomic_DNA"/>
</dbReference>
<feature type="region of interest" description="Disordered" evidence="2">
    <location>
        <begin position="854"/>
        <end position="881"/>
    </location>
</feature>
<sequence>MANNSDATTVTLDIVSPSVGVPAPLTFPDLPAHTTIAQLQDKIRMNLTLPNRNAVAMRLIYHGRMLAQPDMKLSDAFGADAFHTDNRRVLHVVLMVPAGTEPSPSTTSPTQPMATTTRDIIAQNQRERAARNSLGIQDQHPQLPTISQPAEPPSMTSTGSAARYTTSSFGSIPFPTGQASGSSSDTLWSETAQSMAENRAREQATRFLEQLQATRARQERINQLSSQLHGNAEQVHAARMNIQLSSQNPAAPIPHNQLSQQTSSQQNGAVQASAPEVYILNSPEGPYAVLLNNGGVYTSLPVGQPASLSTGTNSAETPTESLSNLVTAHFPVGGVQPASSQPFATNDFGATEDTDFLERWRQDGQRRQFELRQRYVQLRQQHERVQEQLALRRMQDARRVIPWARHPDPQGAAAIFQAIWPHLWLVIRLVLLMLWFTSGLGWSWTRWCGVVAVLLAIIVINSGLLNGRLENAWQPVRQHLERLLPLADHAQANAAGGAVPPAAAPGGANNRQGQVPPAADRQNARAAPDPREAAERMVAARREANANWLLDQVRRVERAGLLFLASIAPGVAERHIAHIEAEARAERQRREAAEAEAAAAAAAAAATATSDAAEAENVEAWSDYTTEYQHLVYSGRPVLAGVTLEGSIATGEGFGTRYSSAAHNGGGATRTKCPAPRRFQPYTRSHVESTPNLPRRDSDINRSTKGFLCRDPDSQRRLDERSTTKCNSLWDDGSKDSGSEKRRNVQKVKQSLTRRTNGTMPEMHVGTVHNISEATWMLGAGCQYSRGVTSSPESDTQELAGPVGQVSAILDNIQQWSAPINMGYRPAGVSTVMGSSAVESSDSQDSITTLEAVNHPVRPPLAGDLNGSTAGPSDTGPPVELTEALENDGIETDLIFSDWLNYPESEADGS</sequence>
<accession>A0AA97P3F2</accession>
<evidence type="ECO:0000256" key="3">
    <source>
        <dbReference type="SAM" id="Phobius"/>
    </source>
</evidence>
<feature type="transmembrane region" description="Helical" evidence="3">
    <location>
        <begin position="419"/>
        <end position="437"/>
    </location>
</feature>
<evidence type="ECO:0000313" key="4">
    <source>
        <dbReference type="EMBL" id="ELQ41376.1"/>
    </source>
</evidence>
<feature type="compositionally biased region" description="Basic and acidic residues" evidence="2">
    <location>
        <begin position="694"/>
        <end position="723"/>
    </location>
</feature>
<feature type="coiled-coil region" evidence="1">
    <location>
        <begin position="576"/>
        <end position="605"/>
    </location>
</feature>
<organism evidence="4">
    <name type="scientific">Pyricularia oryzae (strain Y34)</name>
    <name type="common">Rice blast fungus</name>
    <name type="synonym">Magnaporthe oryzae</name>
    <dbReference type="NCBI Taxonomy" id="1143189"/>
    <lineage>
        <taxon>Eukaryota</taxon>
        <taxon>Fungi</taxon>
        <taxon>Dikarya</taxon>
        <taxon>Ascomycota</taxon>
        <taxon>Pezizomycotina</taxon>
        <taxon>Sordariomycetes</taxon>
        <taxon>Sordariomycetidae</taxon>
        <taxon>Magnaporthales</taxon>
        <taxon>Pyriculariaceae</taxon>
        <taxon>Pyricularia</taxon>
    </lineage>
</organism>
<dbReference type="GO" id="GO:0030968">
    <property type="term" value="P:endoplasmic reticulum unfolded protein response"/>
    <property type="evidence" value="ECO:0007669"/>
    <property type="project" value="TreeGrafter"/>
</dbReference>
<evidence type="ECO:0000256" key="1">
    <source>
        <dbReference type="SAM" id="Coils"/>
    </source>
</evidence>
<proteinExistence type="predicted"/>
<feature type="transmembrane region" description="Helical" evidence="3">
    <location>
        <begin position="444"/>
        <end position="465"/>
    </location>
</feature>
<protein>
    <recommendedName>
        <fullName evidence="5">Ubiquitin-like domain-containing protein</fullName>
    </recommendedName>
</protein>
<feature type="region of interest" description="Disordered" evidence="2">
    <location>
        <begin position="495"/>
        <end position="537"/>
    </location>
</feature>
<evidence type="ECO:0000256" key="2">
    <source>
        <dbReference type="SAM" id="MobiDB-lite"/>
    </source>
</evidence>
<feature type="compositionally biased region" description="Low complexity" evidence="2">
    <location>
        <begin position="257"/>
        <end position="266"/>
    </location>
</feature>
<keyword evidence="3" id="KW-1133">Transmembrane helix</keyword>
<keyword evidence="3" id="KW-0812">Transmembrane</keyword>
<dbReference type="InterPro" id="IPR039751">
    <property type="entry name" value="HERPUD1/2"/>
</dbReference>
<feature type="compositionally biased region" description="Basic and acidic residues" evidence="2">
    <location>
        <begin position="732"/>
        <end position="743"/>
    </location>
</feature>
<dbReference type="AlphaFoldDB" id="A0AA97P3F2"/>
<dbReference type="Gene3D" id="3.10.20.90">
    <property type="entry name" value="Phosphatidylinositol 3-kinase Catalytic Subunit, Chain A, domain 1"/>
    <property type="match status" value="1"/>
</dbReference>